<protein>
    <submittedName>
        <fullName evidence="3">EamA/RhaT family transporter</fullName>
    </submittedName>
</protein>
<keyword evidence="1" id="KW-1133">Transmembrane helix</keyword>
<sequence>MLLGVGFGLLACALWGLTYLLPIVLPGYDTLYISIARAIVMGLTALLGLWVQKAYLSKVSFKDWKFAFVLTMIGNLIQPWFLFTAIQYAGVPLAATFFGLIPVLVAIIANERDRKKGKRYLPNSQLVLPLGLILLGLTFSNYNGLVESFSSGNSAVNFVIGTAFAIASTVAWTWYPIRNADWLLEHPKVSPVFFTSMQCSLLLPFGLVLYVLVWYLKGDMPQFLGPQPIDFVGWSLFAGVMCSFVATALWNAMSQRVPTALVGQMLVFETIFSVVWAHVYEWKLPPVSLVVGMACLVGGVVYALKLFSSLEEKDKNEIVHELPTEI</sequence>
<feature type="transmembrane region" description="Helical" evidence="1">
    <location>
        <begin position="89"/>
        <end position="108"/>
    </location>
</feature>
<feature type="transmembrane region" description="Helical" evidence="1">
    <location>
        <begin position="260"/>
        <end position="280"/>
    </location>
</feature>
<evidence type="ECO:0000313" key="3">
    <source>
        <dbReference type="EMBL" id="OXE47310.1"/>
    </source>
</evidence>
<dbReference type="Pfam" id="PF00892">
    <property type="entry name" value="EamA"/>
    <property type="match status" value="1"/>
</dbReference>
<feature type="transmembrane region" description="Helical" evidence="1">
    <location>
        <begin position="63"/>
        <end position="83"/>
    </location>
</feature>
<evidence type="ECO:0000313" key="4">
    <source>
        <dbReference type="Proteomes" id="UP000214610"/>
    </source>
</evidence>
<feature type="transmembrane region" description="Helical" evidence="1">
    <location>
        <begin position="189"/>
        <end position="216"/>
    </location>
</feature>
<keyword evidence="1" id="KW-0812">Transmembrane</keyword>
<feature type="transmembrane region" description="Helical" evidence="1">
    <location>
        <begin position="154"/>
        <end position="177"/>
    </location>
</feature>
<feature type="transmembrane region" description="Helical" evidence="1">
    <location>
        <begin position="120"/>
        <end position="142"/>
    </location>
</feature>
<accession>A0A227KHM7</accession>
<proteinExistence type="predicted"/>
<comment type="caution">
    <text evidence="3">The sequence shown here is derived from an EMBL/GenBank/DDBJ whole genome shotgun (WGS) entry which is preliminary data.</text>
</comment>
<dbReference type="AlphaFoldDB" id="A0A227KHM7"/>
<dbReference type="EMBL" id="NHMP01000005">
    <property type="protein sequence ID" value="OXE47310.1"/>
    <property type="molecule type" value="Genomic_DNA"/>
</dbReference>
<organism evidence="3 4">
    <name type="scientific">Turicimonas muris</name>
    <dbReference type="NCBI Taxonomy" id="1796652"/>
    <lineage>
        <taxon>Bacteria</taxon>
        <taxon>Pseudomonadati</taxon>
        <taxon>Pseudomonadota</taxon>
        <taxon>Betaproteobacteria</taxon>
        <taxon>Burkholderiales</taxon>
        <taxon>Sutterellaceae</taxon>
        <taxon>Turicimonas</taxon>
    </lineage>
</organism>
<dbReference type="Proteomes" id="UP000214610">
    <property type="component" value="Unassembled WGS sequence"/>
</dbReference>
<dbReference type="GO" id="GO:0016020">
    <property type="term" value="C:membrane"/>
    <property type="evidence" value="ECO:0007669"/>
    <property type="project" value="InterPro"/>
</dbReference>
<dbReference type="GeneID" id="78362270"/>
<feature type="transmembrane region" description="Helical" evidence="1">
    <location>
        <begin position="30"/>
        <end position="51"/>
    </location>
</feature>
<feature type="domain" description="EamA" evidence="2">
    <location>
        <begin position="3"/>
        <end position="109"/>
    </location>
</feature>
<feature type="transmembrane region" description="Helical" evidence="1">
    <location>
        <begin position="231"/>
        <end position="253"/>
    </location>
</feature>
<evidence type="ECO:0000259" key="2">
    <source>
        <dbReference type="Pfam" id="PF00892"/>
    </source>
</evidence>
<gene>
    <name evidence="3" type="ORF">ADH67_09140</name>
</gene>
<dbReference type="InterPro" id="IPR037185">
    <property type="entry name" value="EmrE-like"/>
</dbReference>
<keyword evidence="1" id="KW-0472">Membrane</keyword>
<dbReference type="InterPro" id="IPR000620">
    <property type="entry name" value="EamA_dom"/>
</dbReference>
<keyword evidence="4" id="KW-1185">Reference proteome</keyword>
<reference evidence="4" key="1">
    <citation type="submission" date="2017-05" db="EMBL/GenBank/DDBJ databases">
        <title>Improved OligoMM genomes.</title>
        <authorList>
            <person name="Garzetti D."/>
        </authorList>
    </citation>
    <scope>NUCLEOTIDE SEQUENCE [LARGE SCALE GENOMIC DNA]</scope>
    <source>
        <strain evidence="4">YL45</strain>
    </source>
</reference>
<feature type="transmembrane region" description="Helical" evidence="1">
    <location>
        <begin position="286"/>
        <end position="307"/>
    </location>
</feature>
<dbReference type="RefSeq" id="WP_066594421.1">
    <property type="nucleotide sequence ID" value="NZ_CAJTBZ010000010.1"/>
</dbReference>
<dbReference type="SUPFAM" id="SSF103481">
    <property type="entry name" value="Multidrug resistance efflux transporter EmrE"/>
    <property type="match status" value="1"/>
</dbReference>
<evidence type="ECO:0000256" key="1">
    <source>
        <dbReference type="SAM" id="Phobius"/>
    </source>
</evidence>
<name>A0A227KHM7_9BURK</name>